<dbReference type="EMBL" id="UINC01012759">
    <property type="protein sequence ID" value="SVA55522.1"/>
    <property type="molecule type" value="Genomic_DNA"/>
</dbReference>
<name>A0A381WT33_9ZZZZ</name>
<accession>A0A381WT33</accession>
<protein>
    <recommendedName>
        <fullName evidence="2">MBL fold metallo-hydrolase</fullName>
    </recommendedName>
</protein>
<reference evidence="1" key="1">
    <citation type="submission" date="2018-05" db="EMBL/GenBank/DDBJ databases">
        <authorList>
            <person name="Lanie J.A."/>
            <person name="Ng W.-L."/>
            <person name="Kazmierczak K.M."/>
            <person name="Andrzejewski T.M."/>
            <person name="Davidsen T.M."/>
            <person name="Wayne K.J."/>
            <person name="Tettelin H."/>
            <person name="Glass J.I."/>
            <person name="Rusch D."/>
            <person name="Podicherti R."/>
            <person name="Tsui H.-C.T."/>
            <person name="Winkler M.E."/>
        </authorList>
    </citation>
    <scope>NUCLEOTIDE SEQUENCE</scope>
</reference>
<evidence type="ECO:0008006" key="2">
    <source>
        <dbReference type="Google" id="ProtNLM"/>
    </source>
</evidence>
<dbReference type="AlphaFoldDB" id="A0A381WT33"/>
<sequence>MNYGGNSVNILSDGTLMVDGGYAFGQVPRTEWETQI</sequence>
<evidence type="ECO:0000313" key="1">
    <source>
        <dbReference type="EMBL" id="SVA55522.1"/>
    </source>
</evidence>
<organism evidence="1">
    <name type="scientific">marine metagenome</name>
    <dbReference type="NCBI Taxonomy" id="408172"/>
    <lineage>
        <taxon>unclassified sequences</taxon>
        <taxon>metagenomes</taxon>
        <taxon>ecological metagenomes</taxon>
    </lineage>
</organism>
<gene>
    <name evidence="1" type="ORF">METZ01_LOCUS108376</name>
</gene>
<feature type="non-terminal residue" evidence="1">
    <location>
        <position position="1"/>
    </location>
</feature>
<feature type="non-terminal residue" evidence="1">
    <location>
        <position position="36"/>
    </location>
</feature>
<proteinExistence type="predicted"/>